<keyword evidence="8 10" id="KW-1133">Transmembrane helix</keyword>
<keyword evidence="11" id="KW-0808">Transferase</keyword>
<dbReference type="PANTHER" id="PTHR21049:SF0">
    <property type="entry name" value="DOLICHYL-DIPHOSPHOOLIGOSACCHARIDE--PROTEIN GLYCOSYLTRANSFERASE SUBUNIT 1"/>
    <property type="match status" value="1"/>
</dbReference>
<feature type="transmembrane region" description="Helical" evidence="10">
    <location>
        <begin position="410"/>
        <end position="433"/>
    </location>
</feature>
<evidence type="ECO:0000256" key="5">
    <source>
        <dbReference type="ARBA" id="ARBA00022692"/>
    </source>
</evidence>
<evidence type="ECO:0000256" key="6">
    <source>
        <dbReference type="ARBA" id="ARBA00022729"/>
    </source>
</evidence>
<dbReference type="PANTHER" id="PTHR21049">
    <property type="entry name" value="RIBOPHORIN I"/>
    <property type="match status" value="1"/>
</dbReference>
<proteinExistence type="inferred from homology"/>
<protein>
    <recommendedName>
        <fullName evidence="10">Dolichyl-diphosphooligosaccharide--protein glycosyltransferase subunit 1</fullName>
    </recommendedName>
</protein>
<organism evidence="11 12">
    <name type="scientific">Entamoeba histolytica</name>
    <dbReference type="NCBI Taxonomy" id="5759"/>
    <lineage>
        <taxon>Eukaryota</taxon>
        <taxon>Amoebozoa</taxon>
        <taxon>Evosea</taxon>
        <taxon>Archamoebae</taxon>
        <taxon>Mastigamoebida</taxon>
        <taxon>Entamoebidae</taxon>
        <taxon>Entamoeba</taxon>
    </lineage>
</organism>
<comment type="similarity">
    <text evidence="4 10">Belongs to the OST1 family.</text>
</comment>
<reference evidence="11 12" key="1">
    <citation type="submission" date="2016-05" db="EMBL/GenBank/DDBJ databases">
        <title>First whole genome sequencing of Entamoeba histolytica HM1:IMSS-clone-6.</title>
        <authorList>
            <person name="Mukherjee Avik.K."/>
            <person name="Izumyama S."/>
            <person name="Nakada-Tsukui K."/>
            <person name="Nozaki T."/>
        </authorList>
    </citation>
    <scope>NUCLEOTIDE SEQUENCE [LARGE SCALE GENOMIC DNA]</scope>
    <source>
        <strain evidence="11 12">HM1:IMSS clone 6</strain>
    </source>
</reference>
<dbReference type="GO" id="GO:0018279">
    <property type="term" value="P:protein N-linked glycosylation via asparagine"/>
    <property type="evidence" value="ECO:0007669"/>
    <property type="project" value="TreeGrafter"/>
</dbReference>
<accession>A0A175JU64</accession>
<evidence type="ECO:0000256" key="7">
    <source>
        <dbReference type="ARBA" id="ARBA00022824"/>
    </source>
</evidence>
<keyword evidence="5 10" id="KW-0812">Transmembrane</keyword>
<comment type="pathway">
    <text evidence="3 10">Protein modification; protein glycosylation.</text>
</comment>
<name>A0A175JU64_ENTHI</name>
<dbReference type="VEuPathDB" id="AmoebaDB:KM1_059230"/>
<comment type="function">
    <text evidence="1 10">Subunit of the oligosaccharyl transferase (OST) complex that catalyzes the initial transfer of a defined glycan (Glc(3)Man(9)GlcNAc(2) in eukaryotes) from the lipid carrier dolichol-pyrophosphate to an asparagine residue within an Asn-X-Ser/Thr consensus motif in nascent polypeptide chains, the first step in protein N-glycosylation. N-glycosylation occurs cotranslationally and the complex associates with the Sec61 complex at the channel-forming translocon complex that mediates protein translocation across the endoplasmic reticulum (ER). All subunits are required for a maximal enzyme activity.</text>
</comment>
<gene>
    <name evidence="11" type="ORF">CL6EHI_190000</name>
</gene>
<dbReference type="eggNOG" id="KOG2291">
    <property type="taxonomic scope" value="Eukaryota"/>
</dbReference>
<comment type="subunit">
    <text evidence="10">Component of the oligosaccharyltransferase (OST) complex.</text>
</comment>
<evidence type="ECO:0000256" key="1">
    <source>
        <dbReference type="ARBA" id="ARBA00002791"/>
    </source>
</evidence>
<keyword evidence="9 10" id="KW-0472">Membrane</keyword>
<evidence type="ECO:0000256" key="3">
    <source>
        <dbReference type="ARBA" id="ARBA00004922"/>
    </source>
</evidence>
<dbReference type="GO" id="GO:0016740">
    <property type="term" value="F:transferase activity"/>
    <property type="evidence" value="ECO:0007669"/>
    <property type="project" value="UniProtKB-KW"/>
</dbReference>
<evidence type="ECO:0000256" key="10">
    <source>
        <dbReference type="RuleBase" id="RU361143"/>
    </source>
</evidence>
<dbReference type="VEuPathDB" id="AmoebaDB:EHI5A_049780"/>
<dbReference type="VEuPathDB" id="AmoebaDB:EHI8A_142000"/>
<dbReference type="GO" id="GO:0008250">
    <property type="term" value="C:oligosaccharyltransferase complex"/>
    <property type="evidence" value="ECO:0007669"/>
    <property type="project" value="UniProtKB-UniRule"/>
</dbReference>
<comment type="subcellular location">
    <subcellularLocation>
        <location evidence="2 10">Endoplasmic reticulum membrane</location>
        <topology evidence="2 10">Single-pass type I membrane protein</topology>
    </subcellularLocation>
</comment>
<dbReference type="UniPathway" id="UPA00378"/>
<dbReference type="Proteomes" id="UP000078387">
    <property type="component" value="Unassembled WGS sequence"/>
</dbReference>
<dbReference type="AlphaFoldDB" id="A0A175JU64"/>
<sequence length="435" mass="51032">MREMIWKVIVIFFVKVVKGVIINEIIEGELSIEKINPTFSYSIDFTSDEPIRQYTMLMLINETKKIGMIHCNLTNEEYRKYPIKIKYGKEILNKQEIILELPNITSGIINCIENHIGFTIKRTKTKGLLNEYIMRYQGNLCPMSFYKTIICIINVYCLQSQIISKAPFYQVITNINNNIQRFILEDYVGTKDHWFFIDFYSFIDPIQIESIQKFISIEKNNQYFIEEHFINVKNIGNELDGPFERIQYEEFINESICLKKLQLKLPLESQIDKYYDSTGIIYGYSSKINKNNNIVTIQPRYPLLGGWSTSFSINYHYKFISNNLSILEIPLITNSFPIGVLNYSISIKLPFGMNIKNYWFNPAFNNIFSFKENHALGPFSSQKIQVELNNIVLDQNQIYLMIEYGSVDSYYQVFIKIILLTSLLVIITLINYLTL</sequence>
<evidence type="ECO:0000256" key="8">
    <source>
        <dbReference type="ARBA" id="ARBA00022989"/>
    </source>
</evidence>
<dbReference type="VEuPathDB" id="AmoebaDB:EHI7A_027200"/>
<dbReference type="Pfam" id="PF04597">
    <property type="entry name" value="Ribophorin_I"/>
    <property type="match status" value="1"/>
</dbReference>
<dbReference type="InterPro" id="IPR007676">
    <property type="entry name" value="Ribophorin_I"/>
</dbReference>
<evidence type="ECO:0000256" key="2">
    <source>
        <dbReference type="ARBA" id="ARBA00004115"/>
    </source>
</evidence>
<dbReference type="VEuPathDB" id="AmoebaDB:EHI_190000"/>
<comment type="caution">
    <text evidence="11">The sequence shown here is derived from an EMBL/GenBank/DDBJ whole genome shotgun (WGS) entry which is preliminary data.</text>
</comment>
<evidence type="ECO:0000256" key="9">
    <source>
        <dbReference type="ARBA" id="ARBA00023136"/>
    </source>
</evidence>
<evidence type="ECO:0000313" key="12">
    <source>
        <dbReference type="Proteomes" id="UP000078387"/>
    </source>
</evidence>
<evidence type="ECO:0000256" key="4">
    <source>
        <dbReference type="ARBA" id="ARBA00008905"/>
    </source>
</evidence>
<keyword evidence="6" id="KW-0732">Signal</keyword>
<evidence type="ECO:0000313" key="11">
    <source>
        <dbReference type="EMBL" id="GAT97310.1"/>
    </source>
</evidence>
<keyword evidence="7 10" id="KW-0256">Endoplasmic reticulum</keyword>
<dbReference type="EMBL" id="BDEQ01000001">
    <property type="protein sequence ID" value="GAT97310.1"/>
    <property type="molecule type" value="Genomic_DNA"/>
</dbReference>